<dbReference type="AlphaFoldDB" id="A0AAV1DNC9"/>
<evidence type="ECO:0000313" key="3">
    <source>
        <dbReference type="Proteomes" id="UP001161247"/>
    </source>
</evidence>
<sequence>MLSNLPEDLLTEVLVRLSAESLWKLRRVSKSWRALIESKSFEKLHLIRGQSSPSQPDRALKLMFHGDGIGPIGSVHGFDDSSYVVAEFDSLAKLESTKVQIRLPCIRLRGRKCYTGQLRGSRNGLICVSYESFSPDGHELGVVLWNPSINSYWRLRDSPVSLDWNPENHTDVVTSYGFGYDEIRDDYKLGVSHEEPFLIRSVMPWGSHRSGVQVNHALHWILFEDGCDDEKVIVAFDLRTDKFHLVPLPPSCAQSSEDNWELGVLDGCLSFTRKSGERSSSCLWIMKEYGAKDSWTRFNFENESGCDSPCAGWGCITFGYTCEWSGNAGRKLFFIERCDYCDVKSYTQSVDEVDEEEDWKTKDKKKPFVIRTDICGRGCLYEGYIFSDSLVRPWSSRGVTQKRIPLVRRGYKFAPEDQEEESD</sequence>
<dbReference type="EMBL" id="OX459123">
    <property type="protein sequence ID" value="CAI9109341.1"/>
    <property type="molecule type" value="Genomic_DNA"/>
</dbReference>
<dbReference type="Pfam" id="PF07734">
    <property type="entry name" value="FBA_1"/>
    <property type="match status" value="1"/>
</dbReference>
<evidence type="ECO:0000313" key="2">
    <source>
        <dbReference type="EMBL" id="CAI9109341.1"/>
    </source>
</evidence>
<dbReference type="PANTHER" id="PTHR31672">
    <property type="entry name" value="BNACNNG10540D PROTEIN"/>
    <property type="match status" value="1"/>
</dbReference>
<dbReference type="PROSITE" id="PS50181">
    <property type="entry name" value="FBOX"/>
    <property type="match status" value="1"/>
</dbReference>
<dbReference type="InterPro" id="IPR001810">
    <property type="entry name" value="F-box_dom"/>
</dbReference>
<organism evidence="2 3">
    <name type="scientific">Oldenlandia corymbosa var. corymbosa</name>
    <dbReference type="NCBI Taxonomy" id="529605"/>
    <lineage>
        <taxon>Eukaryota</taxon>
        <taxon>Viridiplantae</taxon>
        <taxon>Streptophyta</taxon>
        <taxon>Embryophyta</taxon>
        <taxon>Tracheophyta</taxon>
        <taxon>Spermatophyta</taxon>
        <taxon>Magnoliopsida</taxon>
        <taxon>eudicotyledons</taxon>
        <taxon>Gunneridae</taxon>
        <taxon>Pentapetalae</taxon>
        <taxon>asterids</taxon>
        <taxon>lamiids</taxon>
        <taxon>Gentianales</taxon>
        <taxon>Rubiaceae</taxon>
        <taxon>Rubioideae</taxon>
        <taxon>Spermacoceae</taxon>
        <taxon>Hedyotis-Oldenlandia complex</taxon>
        <taxon>Oldenlandia</taxon>
    </lineage>
</organism>
<gene>
    <name evidence="2" type="ORF">OLC1_LOCUS17266</name>
</gene>
<accession>A0AAV1DNC9</accession>
<dbReference type="SMART" id="SM00256">
    <property type="entry name" value="FBOX"/>
    <property type="match status" value="1"/>
</dbReference>
<dbReference type="SUPFAM" id="SSF81383">
    <property type="entry name" value="F-box domain"/>
    <property type="match status" value="1"/>
</dbReference>
<dbReference type="InterPro" id="IPR050796">
    <property type="entry name" value="SCF_F-box_component"/>
</dbReference>
<evidence type="ECO:0000259" key="1">
    <source>
        <dbReference type="PROSITE" id="PS50181"/>
    </source>
</evidence>
<feature type="domain" description="F-box" evidence="1">
    <location>
        <begin position="1"/>
        <end position="44"/>
    </location>
</feature>
<dbReference type="Gene3D" id="1.20.1280.50">
    <property type="match status" value="1"/>
</dbReference>
<dbReference type="Pfam" id="PF00646">
    <property type="entry name" value="F-box"/>
    <property type="match status" value="1"/>
</dbReference>
<dbReference type="Proteomes" id="UP001161247">
    <property type="component" value="Chromosome 6"/>
</dbReference>
<proteinExistence type="predicted"/>
<protein>
    <submittedName>
        <fullName evidence="2">OLC1v1009145C1</fullName>
    </submittedName>
</protein>
<dbReference type="PANTHER" id="PTHR31672:SF13">
    <property type="entry name" value="F-BOX PROTEIN CPR30-LIKE"/>
    <property type="match status" value="1"/>
</dbReference>
<keyword evidence="3" id="KW-1185">Reference proteome</keyword>
<dbReference type="InterPro" id="IPR036047">
    <property type="entry name" value="F-box-like_dom_sf"/>
</dbReference>
<reference evidence="2" key="1">
    <citation type="submission" date="2023-03" db="EMBL/GenBank/DDBJ databases">
        <authorList>
            <person name="Julca I."/>
        </authorList>
    </citation>
    <scope>NUCLEOTIDE SEQUENCE</scope>
</reference>
<dbReference type="InterPro" id="IPR006527">
    <property type="entry name" value="F-box-assoc_dom_typ1"/>
</dbReference>
<name>A0AAV1DNC9_OLDCO</name>
<dbReference type="CDD" id="cd22157">
    <property type="entry name" value="F-box_AtFBW1-like"/>
    <property type="match status" value="1"/>
</dbReference>